<accession>A0A1T5GSA4</accession>
<protein>
    <submittedName>
        <fullName evidence="5">Oxidoreductase family, NAD-binding Rossmann fold</fullName>
    </submittedName>
</protein>
<dbReference type="AlphaFoldDB" id="A0A1T5GSA4"/>
<gene>
    <name evidence="5" type="ORF">SAMN05660750_04327</name>
</gene>
<evidence type="ECO:0000256" key="1">
    <source>
        <dbReference type="ARBA" id="ARBA00010928"/>
    </source>
</evidence>
<evidence type="ECO:0000259" key="3">
    <source>
        <dbReference type="Pfam" id="PF01408"/>
    </source>
</evidence>
<feature type="domain" description="Gfo/Idh/MocA-like oxidoreductase N-terminal" evidence="3">
    <location>
        <begin position="1"/>
        <end position="118"/>
    </location>
</feature>
<comment type="similarity">
    <text evidence="1">Belongs to the Gfo/Idh/MocA family.</text>
</comment>
<organism evidence="5 6">
    <name type="scientific">Bosea thiooxidans</name>
    <dbReference type="NCBI Taxonomy" id="53254"/>
    <lineage>
        <taxon>Bacteria</taxon>
        <taxon>Pseudomonadati</taxon>
        <taxon>Pseudomonadota</taxon>
        <taxon>Alphaproteobacteria</taxon>
        <taxon>Hyphomicrobiales</taxon>
        <taxon>Boseaceae</taxon>
        <taxon>Bosea</taxon>
    </lineage>
</organism>
<dbReference type="InterPro" id="IPR045560">
    <property type="entry name" value="LigC_C"/>
</dbReference>
<dbReference type="InterPro" id="IPR036291">
    <property type="entry name" value="NAD(P)-bd_dom_sf"/>
</dbReference>
<dbReference type="SUPFAM" id="SSF51735">
    <property type="entry name" value="NAD(P)-binding Rossmann-fold domains"/>
    <property type="match status" value="1"/>
</dbReference>
<dbReference type="InterPro" id="IPR000683">
    <property type="entry name" value="Gfo/Idh/MocA-like_OxRdtase_N"/>
</dbReference>
<dbReference type="GO" id="GO:0000166">
    <property type="term" value="F:nucleotide binding"/>
    <property type="evidence" value="ECO:0007669"/>
    <property type="project" value="InterPro"/>
</dbReference>
<sequence length="331" mass="35949">MRVCVVGHGMMGERHSVSLRRKGCHLQTLVGRRAEPTEAFARRHGYANWALDALEAVTSPLVDVVIIAGPSATHAEMALAAIAAKKHVLIEIPIAMSLADAERVVQAGEAAGVAVGVVHPMRFKSVFRDLAQRIAASEEHLCQVQTRMMMHRLVNIGSTGYRRSWTDNLLWHHMAHILDLALWLGGGGDTALALSQLADFQSVEAARRPLRDLPMDVLIQGRLGEHTLFSCAGSYQNKLAVTDMTIATDREAYAVDGRANVVTTSAGRIDIDDEEHDNASLVWNFIDALNSGEAPGVTGRSVLPTMQLLQRVQDGWDARNPDICEAAGASR</sequence>
<dbReference type="EMBL" id="FUYX01000015">
    <property type="protein sequence ID" value="SKC11271.1"/>
    <property type="molecule type" value="Genomic_DNA"/>
</dbReference>
<proteinExistence type="inferred from homology"/>
<evidence type="ECO:0000313" key="5">
    <source>
        <dbReference type="EMBL" id="SKC11271.1"/>
    </source>
</evidence>
<name>A0A1T5GSA4_9HYPH</name>
<dbReference type="PANTHER" id="PTHR43708">
    <property type="entry name" value="CONSERVED EXPRESSED OXIDOREDUCTASE (EUROFUNG)"/>
    <property type="match status" value="1"/>
</dbReference>
<dbReference type="PANTHER" id="PTHR43708:SF5">
    <property type="entry name" value="CONSERVED EXPRESSED OXIDOREDUCTASE (EUROFUNG)-RELATED"/>
    <property type="match status" value="1"/>
</dbReference>
<dbReference type="Proteomes" id="UP000190130">
    <property type="component" value="Unassembled WGS sequence"/>
</dbReference>
<dbReference type="InterPro" id="IPR051317">
    <property type="entry name" value="Gfo/Idh/MocA_oxidoreduct"/>
</dbReference>
<feature type="domain" description="4-carboxy-2-hydroxymuconate-6-semialdehyde dehydrogenase-like C-terminal" evidence="4">
    <location>
        <begin position="131"/>
        <end position="241"/>
    </location>
</feature>
<dbReference type="GO" id="GO:0016491">
    <property type="term" value="F:oxidoreductase activity"/>
    <property type="evidence" value="ECO:0007669"/>
    <property type="project" value="UniProtKB-KW"/>
</dbReference>
<dbReference type="Pfam" id="PF01408">
    <property type="entry name" value="GFO_IDH_MocA"/>
    <property type="match status" value="1"/>
</dbReference>
<dbReference type="Gene3D" id="3.40.50.720">
    <property type="entry name" value="NAD(P)-binding Rossmann-like Domain"/>
    <property type="match status" value="1"/>
</dbReference>
<dbReference type="RefSeq" id="WP_280174391.1">
    <property type="nucleotide sequence ID" value="NZ_FUYX01000015.1"/>
</dbReference>
<reference evidence="5 6" key="1">
    <citation type="submission" date="2017-02" db="EMBL/GenBank/DDBJ databases">
        <authorList>
            <person name="Peterson S.W."/>
        </authorList>
    </citation>
    <scope>NUCLEOTIDE SEQUENCE [LARGE SCALE GENOMIC DNA]</scope>
    <source>
        <strain evidence="5 6">DSM 9653</strain>
    </source>
</reference>
<evidence type="ECO:0000256" key="2">
    <source>
        <dbReference type="ARBA" id="ARBA00023002"/>
    </source>
</evidence>
<evidence type="ECO:0000259" key="4">
    <source>
        <dbReference type="Pfam" id="PF19858"/>
    </source>
</evidence>
<evidence type="ECO:0000313" key="6">
    <source>
        <dbReference type="Proteomes" id="UP000190130"/>
    </source>
</evidence>
<dbReference type="Pfam" id="PF19858">
    <property type="entry name" value="OxRdtase_C"/>
    <property type="match status" value="1"/>
</dbReference>
<keyword evidence="2" id="KW-0560">Oxidoreductase</keyword>
<dbReference type="Gene3D" id="3.30.360.10">
    <property type="entry name" value="Dihydrodipicolinate Reductase, domain 2"/>
    <property type="match status" value="1"/>
</dbReference>